<dbReference type="EMBL" id="AOSV01000019">
    <property type="protein sequence ID" value="EMG37336.1"/>
    <property type="molecule type" value="Genomic_DNA"/>
</dbReference>
<dbReference type="CDD" id="cd06529">
    <property type="entry name" value="S24_LexA-like"/>
    <property type="match status" value="1"/>
</dbReference>
<dbReference type="PANTHER" id="PTHR40661:SF3">
    <property type="entry name" value="FELS-1 PROPHAGE TRANSCRIPTIONAL REGULATOR"/>
    <property type="match status" value="1"/>
</dbReference>
<dbReference type="AlphaFoldDB" id="M5Q179"/>
<dbReference type="InterPro" id="IPR039418">
    <property type="entry name" value="LexA-like"/>
</dbReference>
<dbReference type="PANTHER" id="PTHR40661">
    <property type="match status" value="1"/>
</dbReference>
<keyword evidence="3" id="KW-0804">Transcription</keyword>
<dbReference type="PATRIC" id="fig|1262666.3.peg.1870"/>
<keyword evidence="1" id="KW-0805">Transcription regulation</keyword>
<accession>M5Q179</accession>
<feature type="domain" description="HTH cro/C1-type" evidence="4">
    <location>
        <begin position="27"/>
        <end position="80"/>
    </location>
</feature>
<gene>
    <name evidence="5" type="ORF">PCS_01848</name>
</gene>
<dbReference type="PROSITE" id="PS50943">
    <property type="entry name" value="HTH_CROC1"/>
    <property type="match status" value="1"/>
</dbReference>
<evidence type="ECO:0000256" key="2">
    <source>
        <dbReference type="ARBA" id="ARBA00023125"/>
    </source>
</evidence>
<organism evidence="5 6">
    <name type="scientific">Desulfocurvibacter africanus PCS</name>
    <dbReference type="NCBI Taxonomy" id="1262666"/>
    <lineage>
        <taxon>Bacteria</taxon>
        <taxon>Pseudomonadati</taxon>
        <taxon>Thermodesulfobacteriota</taxon>
        <taxon>Desulfovibrionia</taxon>
        <taxon>Desulfovibrionales</taxon>
        <taxon>Desulfovibrionaceae</taxon>
        <taxon>Desulfocurvibacter</taxon>
    </lineage>
</organism>
<dbReference type="SMART" id="SM00530">
    <property type="entry name" value="HTH_XRE"/>
    <property type="match status" value="1"/>
</dbReference>
<keyword evidence="2" id="KW-0238">DNA-binding</keyword>
<dbReference type="Gene3D" id="1.10.260.40">
    <property type="entry name" value="lambda repressor-like DNA-binding domains"/>
    <property type="match status" value="1"/>
</dbReference>
<dbReference type="Gene3D" id="2.10.109.10">
    <property type="entry name" value="Umud Fragment, subunit A"/>
    <property type="match status" value="1"/>
</dbReference>
<reference evidence="5 6" key="1">
    <citation type="journal article" date="2013" name="Genome Announc.">
        <title>Draft Genome Sequence for Desulfovibrio africanus Strain PCS.</title>
        <authorList>
            <person name="Brown S.D."/>
            <person name="Utturkar S.M."/>
            <person name="Arkin A.P."/>
            <person name="Deutschbauer A.M."/>
            <person name="Elias D.A."/>
            <person name="Hazen T.C."/>
            <person name="Chakraborty R."/>
        </authorList>
    </citation>
    <scope>NUCLEOTIDE SEQUENCE [LARGE SCALE GENOMIC DNA]</scope>
    <source>
        <strain evidence="5 6">PCS</strain>
    </source>
</reference>
<name>M5Q179_DESAF</name>
<evidence type="ECO:0000313" key="5">
    <source>
        <dbReference type="EMBL" id="EMG37336.1"/>
    </source>
</evidence>
<dbReference type="Pfam" id="PF01381">
    <property type="entry name" value="HTH_3"/>
    <property type="match status" value="1"/>
</dbReference>
<dbReference type="Pfam" id="PF00717">
    <property type="entry name" value="Peptidase_S24"/>
    <property type="match status" value="1"/>
</dbReference>
<proteinExistence type="predicted"/>
<dbReference type="InterPro" id="IPR010982">
    <property type="entry name" value="Lambda_DNA-bd_dom_sf"/>
</dbReference>
<evidence type="ECO:0000256" key="1">
    <source>
        <dbReference type="ARBA" id="ARBA00023015"/>
    </source>
</evidence>
<dbReference type="Proteomes" id="UP000011922">
    <property type="component" value="Unassembled WGS sequence"/>
</dbReference>
<dbReference type="InterPro" id="IPR015927">
    <property type="entry name" value="Peptidase_S24_S26A/B/C"/>
</dbReference>
<dbReference type="CDD" id="cd00093">
    <property type="entry name" value="HTH_XRE"/>
    <property type="match status" value="1"/>
</dbReference>
<evidence type="ECO:0000256" key="3">
    <source>
        <dbReference type="ARBA" id="ARBA00023163"/>
    </source>
</evidence>
<evidence type="ECO:0000313" key="6">
    <source>
        <dbReference type="Proteomes" id="UP000011922"/>
    </source>
</evidence>
<dbReference type="SUPFAM" id="SSF51306">
    <property type="entry name" value="LexA/Signal peptidase"/>
    <property type="match status" value="1"/>
</dbReference>
<protein>
    <submittedName>
        <fullName evidence="5">Putative transcriptional regulator</fullName>
    </submittedName>
</protein>
<dbReference type="InterPro" id="IPR001387">
    <property type="entry name" value="Cro/C1-type_HTH"/>
</dbReference>
<evidence type="ECO:0000259" key="4">
    <source>
        <dbReference type="PROSITE" id="PS50943"/>
    </source>
</evidence>
<dbReference type="InterPro" id="IPR036286">
    <property type="entry name" value="LexA/Signal_pep-like_sf"/>
</dbReference>
<dbReference type="SUPFAM" id="SSF47413">
    <property type="entry name" value="lambda repressor-like DNA-binding domains"/>
    <property type="match status" value="1"/>
</dbReference>
<dbReference type="OrthoDB" id="5363392at2"/>
<dbReference type="GO" id="GO:0003677">
    <property type="term" value="F:DNA binding"/>
    <property type="evidence" value="ECO:0007669"/>
    <property type="project" value="UniProtKB-KW"/>
</dbReference>
<sequence length="243" mass="26820">MGSNEGSSFASDFEVKTRNLEGFTDRLKKLRIKRGMTQQDVANKLGVSLSTMQNFEKGQYPKGEQIIGLAEVLETTTDWLLRGVRGARPQPDGAKLLDQVGQPCGLGLVLVPKVKARISAGTGSLETNSEIKGRFAFRSDWIRSKGNPEAMVLMDVTGDSMSPVIEETDTTLIDLSQTDIYVGKIYAIGIDSEVFVKYVDRVPGKFILRSANKNYEPIAVNLSGESSNVRIIGRVVWWCREAR</sequence>
<dbReference type="RefSeq" id="WP_005986419.1">
    <property type="nucleotide sequence ID" value="NZ_AOSV01000019.1"/>
</dbReference>
<comment type="caution">
    <text evidence="5">The sequence shown here is derived from an EMBL/GenBank/DDBJ whole genome shotgun (WGS) entry which is preliminary data.</text>
</comment>